<dbReference type="GO" id="GO:0005634">
    <property type="term" value="C:nucleus"/>
    <property type="evidence" value="ECO:0007669"/>
    <property type="project" value="TreeGrafter"/>
</dbReference>
<dbReference type="GeneTree" id="ENSGT00390000005182"/>
<dbReference type="InterPro" id="IPR043504">
    <property type="entry name" value="Peptidase_S1_PA_chymotrypsin"/>
</dbReference>
<dbReference type="Gene3D" id="2.40.10.10">
    <property type="entry name" value="Trypsin-like serine proteases"/>
    <property type="match status" value="2"/>
</dbReference>
<proteinExistence type="predicted"/>
<name>A0AAR2J2F8_PYGNA</name>
<reference evidence="1" key="3">
    <citation type="submission" date="2025-09" db="UniProtKB">
        <authorList>
            <consortium name="Ensembl"/>
        </authorList>
    </citation>
    <scope>IDENTIFICATION</scope>
</reference>
<dbReference type="PANTHER" id="PTHR14389">
    <property type="entry name" value="SI:CH1073-475A24.1"/>
    <property type="match status" value="1"/>
</dbReference>
<dbReference type="Pfam" id="PF13365">
    <property type="entry name" value="Trypsin_2"/>
    <property type="match status" value="1"/>
</dbReference>
<dbReference type="PANTHER" id="PTHR14389:SF3">
    <property type="entry name" value="PROTEIN FAM111A-LIKE"/>
    <property type="match status" value="1"/>
</dbReference>
<dbReference type="GO" id="GO:0006260">
    <property type="term" value="P:DNA replication"/>
    <property type="evidence" value="ECO:0007669"/>
    <property type="project" value="TreeGrafter"/>
</dbReference>
<dbReference type="AlphaFoldDB" id="A0AAR2J2F8"/>
<evidence type="ECO:0000313" key="2">
    <source>
        <dbReference type="Proteomes" id="UP001501920"/>
    </source>
</evidence>
<dbReference type="SUPFAM" id="SSF50494">
    <property type="entry name" value="Trypsin-like serine proteases"/>
    <property type="match status" value="1"/>
</dbReference>
<reference evidence="1 2" key="1">
    <citation type="submission" date="2020-10" db="EMBL/GenBank/DDBJ databases">
        <title>Pygocentrus nattereri (red-bellied piranha) genome, fPygNat1, primary haplotype.</title>
        <authorList>
            <person name="Myers G."/>
            <person name="Meyer A."/>
            <person name="Karagic N."/>
            <person name="Pippel M."/>
            <person name="Winkler S."/>
            <person name="Tracey A."/>
            <person name="Wood J."/>
            <person name="Formenti G."/>
            <person name="Howe K."/>
            <person name="Fedrigo O."/>
            <person name="Jarvis E.D."/>
        </authorList>
    </citation>
    <scope>NUCLEOTIDE SEQUENCE [LARGE SCALE GENOMIC DNA]</scope>
</reference>
<evidence type="ECO:0000313" key="1">
    <source>
        <dbReference type="Ensembl" id="ENSPNAP00000044492.1"/>
    </source>
</evidence>
<dbReference type="GO" id="GO:0000785">
    <property type="term" value="C:chromatin"/>
    <property type="evidence" value="ECO:0007669"/>
    <property type="project" value="TreeGrafter"/>
</dbReference>
<dbReference type="InterPro" id="IPR009003">
    <property type="entry name" value="Peptidase_S1_PA"/>
</dbReference>
<keyword evidence="2" id="KW-1185">Reference proteome</keyword>
<evidence type="ECO:0008006" key="3">
    <source>
        <dbReference type="Google" id="ProtNLM"/>
    </source>
</evidence>
<protein>
    <recommendedName>
        <fullName evidence="3">Serine protease</fullName>
    </recommendedName>
</protein>
<accession>A0AAR2J2F8</accession>
<organism evidence="1 2">
    <name type="scientific">Pygocentrus nattereri</name>
    <name type="common">Red-bellied piranha</name>
    <dbReference type="NCBI Taxonomy" id="42514"/>
    <lineage>
        <taxon>Eukaryota</taxon>
        <taxon>Metazoa</taxon>
        <taxon>Chordata</taxon>
        <taxon>Craniata</taxon>
        <taxon>Vertebrata</taxon>
        <taxon>Euteleostomi</taxon>
        <taxon>Actinopterygii</taxon>
        <taxon>Neopterygii</taxon>
        <taxon>Teleostei</taxon>
        <taxon>Ostariophysi</taxon>
        <taxon>Characiformes</taxon>
        <taxon>Characoidei</taxon>
        <taxon>Pygocentrus</taxon>
    </lineage>
</organism>
<dbReference type="Ensembl" id="ENSPNAT00000054071.1">
    <property type="protein sequence ID" value="ENSPNAP00000044492.1"/>
    <property type="gene ID" value="ENSPNAG00000024188.2"/>
</dbReference>
<dbReference type="Proteomes" id="UP001501920">
    <property type="component" value="Chromosome 20"/>
</dbReference>
<sequence>MTKCISFNAGPTSDFPGTLGPQKDRKLEVYLWQVMPAEVQCFYNSLTVTIALMNYEPSVINQVIHFRVNKEKYAVSCKPSMTVLEALKRSKRFRGIQLKNHGKEIIIQREKFPEAVVNLGFPCSLVEEQETLDVSFIKAEAPSPAGETALNPPHTLRAEDLVTFNIRSKGGKNIRQIMKNQELKLEFDFVCVHARRGENLRKALKRDGRFTDVIFSKKFDHLDGKNLQVIQLAKTSLKSVDVTAVLQACKRIPNSEELFKTLSTQCRFLLNKMKKESSLKSYRDLFRVEYDKGTQSFSTVRNGKRLMQLSDSVCKISIDGKPTGTGFLLFEKFILTCAHVIDCEPQKLKEPVTAEFDYEDDKTKQVFQVKEDIVCLSYEASTSSAKTKVTKSICIIGHPYCCSKKYDICSVIRDDKWKRTTNNRLSHITDKVLHIISEMSLEDDWNYNSSQITYNTCFFGGSSGSPVFNKKCELIGIHTGGYAYEDNKNKFRSLMEYGFPIGPVLKRIMIQLRETRSDVVTVFESLNSKISPGWIHKNGCQVNR</sequence>
<reference evidence="1" key="2">
    <citation type="submission" date="2025-08" db="UniProtKB">
        <authorList>
            <consortium name="Ensembl"/>
        </authorList>
    </citation>
    <scope>IDENTIFICATION</scope>
</reference>